<keyword evidence="1" id="KW-0812">Transmembrane</keyword>
<sequence>MKEWNWQSVIEWIVAMLLLCVSLFFSSFFEHIHFSAEEAMKQSEKTFDYGPSEISEVRDFENMRFYLGKYKDWFSLTSVKRNYGFLWSFDSDVGGVPIDESEAISYGQSGSQAGDAVVYSCYGIKNNPQVTDIEVDVHTEEQQTNKKAEDDIQTYRDQVNDEGMFLINWEAKNSFIVAIRGLDKNGKILYQEKLN</sequence>
<evidence type="ECO:0000313" key="2">
    <source>
        <dbReference type="EMBL" id="UOQ85777.1"/>
    </source>
</evidence>
<evidence type="ECO:0000256" key="1">
    <source>
        <dbReference type="SAM" id="Phobius"/>
    </source>
</evidence>
<gene>
    <name evidence="2" type="ORF">MUN87_02390</name>
</gene>
<name>A0ABY4GR62_9BACI</name>
<proteinExistence type="predicted"/>
<reference evidence="2 3" key="1">
    <citation type="submission" date="2022-04" db="EMBL/GenBank/DDBJ databases">
        <title>Gracilibacillus sp. isolated from saltern.</title>
        <authorList>
            <person name="Won M."/>
            <person name="Lee C.-M."/>
            <person name="Woen H.-Y."/>
            <person name="Kwon S.-W."/>
        </authorList>
    </citation>
    <scope>NUCLEOTIDE SEQUENCE [LARGE SCALE GENOMIC DNA]</scope>
    <source>
        <strain evidence="2 3">SSPM10-3</strain>
    </source>
</reference>
<dbReference type="RefSeq" id="WP_244745995.1">
    <property type="nucleotide sequence ID" value="NZ_CP095071.1"/>
</dbReference>
<keyword evidence="3" id="KW-1185">Reference proteome</keyword>
<organism evidence="2 3">
    <name type="scientific">Gracilibacillus salinarum</name>
    <dbReference type="NCBI Taxonomy" id="2932255"/>
    <lineage>
        <taxon>Bacteria</taxon>
        <taxon>Bacillati</taxon>
        <taxon>Bacillota</taxon>
        <taxon>Bacilli</taxon>
        <taxon>Bacillales</taxon>
        <taxon>Bacillaceae</taxon>
        <taxon>Gracilibacillus</taxon>
    </lineage>
</organism>
<keyword evidence="1" id="KW-0472">Membrane</keyword>
<feature type="transmembrane region" description="Helical" evidence="1">
    <location>
        <begin position="12"/>
        <end position="32"/>
    </location>
</feature>
<keyword evidence="1" id="KW-1133">Transmembrane helix</keyword>
<dbReference type="Proteomes" id="UP000831537">
    <property type="component" value="Chromosome"/>
</dbReference>
<evidence type="ECO:0000313" key="3">
    <source>
        <dbReference type="Proteomes" id="UP000831537"/>
    </source>
</evidence>
<protein>
    <submittedName>
        <fullName evidence="2">Uncharacterized protein</fullName>
    </submittedName>
</protein>
<accession>A0ABY4GR62</accession>
<dbReference type="EMBL" id="CP095071">
    <property type="protein sequence ID" value="UOQ85777.1"/>
    <property type="molecule type" value="Genomic_DNA"/>
</dbReference>